<evidence type="ECO:0000256" key="7">
    <source>
        <dbReference type="ARBA" id="ARBA00023125"/>
    </source>
</evidence>
<dbReference type="PROSITE" id="PS01124">
    <property type="entry name" value="HTH_ARAC_FAMILY_2"/>
    <property type="match status" value="1"/>
</dbReference>
<keyword evidence="5" id="KW-0902">Two-component regulatory system</keyword>
<dbReference type="GO" id="GO:0003700">
    <property type="term" value="F:DNA-binding transcription factor activity"/>
    <property type="evidence" value="ECO:0007669"/>
    <property type="project" value="InterPro"/>
</dbReference>
<comment type="subcellular location">
    <subcellularLocation>
        <location evidence="1">Cytoplasm</location>
    </subcellularLocation>
</comment>
<dbReference type="Gene3D" id="3.40.50.2300">
    <property type="match status" value="1"/>
</dbReference>
<evidence type="ECO:0000256" key="3">
    <source>
        <dbReference type="ARBA" id="ARBA00022490"/>
    </source>
</evidence>
<comment type="function">
    <text evidence="9">May play the central regulatory role in sporulation. It may be an element of the effector pathway responsible for the activation of sporulation genes in response to nutritional stress. Spo0A may act in concert with spo0H (a sigma factor) to control the expression of some genes that are critical to the sporulation process.</text>
</comment>
<keyword evidence="8" id="KW-0804">Transcription</keyword>
<proteinExistence type="predicted"/>
<keyword evidence="7" id="KW-0238">DNA-binding</keyword>
<evidence type="ECO:0000313" key="14">
    <source>
        <dbReference type="Proteomes" id="UP000255036"/>
    </source>
</evidence>
<evidence type="ECO:0000256" key="9">
    <source>
        <dbReference type="ARBA" id="ARBA00024867"/>
    </source>
</evidence>
<dbReference type="OrthoDB" id="1769137at2"/>
<evidence type="ECO:0000256" key="1">
    <source>
        <dbReference type="ARBA" id="ARBA00004496"/>
    </source>
</evidence>
<reference evidence="13 14" key="1">
    <citation type="submission" date="2018-07" db="EMBL/GenBank/DDBJ databases">
        <title>Anaerosacharophilus polymeroproducens gen. nov. sp. nov., an anaerobic bacterium isolated from salt field.</title>
        <authorList>
            <person name="Kim W."/>
            <person name="Yang S.-H."/>
            <person name="Oh J."/>
            <person name="Lee J.-H."/>
            <person name="Kwon K.K."/>
        </authorList>
    </citation>
    <scope>NUCLEOTIDE SEQUENCE [LARGE SCALE GENOMIC DNA]</scope>
    <source>
        <strain evidence="13 14">MCWD5</strain>
    </source>
</reference>
<keyword evidence="4 10" id="KW-0597">Phosphoprotein</keyword>
<feature type="domain" description="HTH araC/xylS-type" evidence="11">
    <location>
        <begin position="159"/>
        <end position="257"/>
    </location>
</feature>
<evidence type="ECO:0000256" key="8">
    <source>
        <dbReference type="ARBA" id="ARBA00023163"/>
    </source>
</evidence>
<dbReference type="GO" id="GO:0005737">
    <property type="term" value="C:cytoplasm"/>
    <property type="evidence" value="ECO:0007669"/>
    <property type="project" value="UniProtKB-SubCell"/>
</dbReference>
<keyword evidence="14" id="KW-1185">Reference proteome</keyword>
<dbReference type="EMBL" id="QRCT01000032">
    <property type="protein sequence ID" value="RDU23209.1"/>
    <property type="molecule type" value="Genomic_DNA"/>
</dbReference>
<dbReference type="Gene3D" id="1.10.10.60">
    <property type="entry name" value="Homeodomain-like"/>
    <property type="match status" value="2"/>
</dbReference>
<evidence type="ECO:0000256" key="4">
    <source>
        <dbReference type="ARBA" id="ARBA00022553"/>
    </source>
</evidence>
<dbReference type="CDD" id="cd17536">
    <property type="entry name" value="REC_YesN-like"/>
    <property type="match status" value="1"/>
</dbReference>
<dbReference type="SMART" id="SM00448">
    <property type="entry name" value="REC"/>
    <property type="match status" value="1"/>
</dbReference>
<dbReference type="SUPFAM" id="SSF46689">
    <property type="entry name" value="Homeodomain-like"/>
    <property type="match status" value="2"/>
</dbReference>
<comment type="caution">
    <text evidence="13">The sequence shown here is derived from an EMBL/GenBank/DDBJ whole genome shotgun (WGS) entry which is preliminary data.</text>
</comment>
<protein>
    <recommendedName>
        <fullName evidence="2">Stage 0 sporulation protein A homolog</fullName>
    </recommendedName>
</protein>
<dbReference type="PROSITE" id="PS50110">
    <property type="entry name" value="RESPONSE_REGULATORY"/>
    <property type="match status" value="1"/>
</dbReference>
<dbReference type="InterPro" id="IPR018060">
    <property type="entry name" value="HTH_AraC"/>
</dbReference>
<evidence type="ECO:0000259" key="12">
    <source>
        <dbReference type="PROSITE" id="PS50110"/>
    </source>
</evidence>
<dbReference type="RefSeq" id="WP_115482153.1">
    <property type="nucleotide sequence ID" value="NZ_QRCT01000032.1"/>
</dbReference>
<dbReference type="InterPro" id="IPR018062">
    <property type="entry name" value="HTH_AraC-typ_CS"/>
</dbReference>
<evidence type="ECO:0000256" key="6">
    <source>
        <dbReference type="ARBA" id="ARBA00023015"/>
    </source>
</evidence>
<dbReference type="InterPro" id="IPR009057">
    <property type="entry name" value="Homeodomain-like_sf"/>
</dbReference>
<dbReference type="Pfam" id="PF00072">
    <property type="entry name" value="Response_reg"/>
    <property type="match status" value="1"/>
</dbReference>
<organism evidence="13 14">
    <name type="scientific">Anaerosacchariphilus polymeriproducens</name>
    <dbReference type="NCBI Taxonomy" id="1812858"/>
    <lineage>
        <taxon>Bacteria</taxon>
        <taxon>Bacillati</taxon>
        <taxon>Bacillota</taxon>
        <taxon>Clostridia</taxon>
        <taxon>Lachnospirales</taxon>
        <taxon>Lachnospiraceae</taxon>
        <taxon>Anaerosacchariphilus</taxon>
    </lineage>
</organism>
<sequence length="259" mass="30006">MLKIIIVEDEDIIRKGLVYTIDWLSMGCVVVGEAADGEEGLQKIIELEPDIVITDIKMLKMDGIEMIRQAMEQVEFKSLFLTSYAEFEYAKRAIQLKAYEYLLKPVNEEKIIETIQAIQSDLNKHRKEEFVSENMSSASRRLDFNYYMQLDKSESGYVAKAIQKIQESYADRISVESISDELGVSSSFLSRKFKEVTKHSFLYLLNGYRVQQAIKLLNSGKYRIYEISDMTGFGDYKHFCNVFKKYTSMSPTGFVKKRK</sequence>
<dbReference type="AlphaFoldDB" id="A0A371AUJ0"/>
<dbReference type="GO" id="GO:0000160">
    <property type="term" value="P:phosphorelay signal transduction system"/>
    <property type="evidence" value="ECO:0007669"/>
    <property type="project" value="UniProtKB-KW"/>
</dbReference>
<keyword evidence="3" id="KW-0963">Cytoplasm</keyword>
<feature type="modified residue" description="4-aspartylphosphate" evidence="10">
    <location>
        <position position="55"/>
    </location>
</feature>
<dbReference type="SMART" id="SM00342">
    <property type="entry name" value="HTH_ARAC"/>
    <property type="match status" value="1"/>
</dbReference>
<dbReference type="PANTHER" id="PTHR42713">
    <property type="entry name" value="HISTIDINE KINASE-RELATED"/>
    <property type="match status" value="1"/>
</dbReference>
<evidence type="ECO:0000256" key="5">
    <source>
        <dbReference type="ARBA" id="ARBA00023012"/>
    </source>
</evidence>
<dbReference type="PROSITE" id="PS00041">
    <property type="entry name" value="HTH_ARAC_FAMILY_1"/>
    <property type="match status" value="1"/>
</dbReference>
<gene>
    <name evidence="13" type="ORF">DWV06_10535</name>
</gene>
<dbReference type="InterPro" id="IPR001789">
    <property type="entry name" value="Sig_transdc_resp-reg_receiver"/>
</dbReference>
<accession>A0A371AUJ0</accession>
<dbReference type="InterPro" id="IPR011006">
    <property type="entry name" value="CheY-like_superfamily"/>
</dbReference>
<evidence type="ECO:0000256" key="10">
    <source>
        <dbReference type="PROSITE-ProRule" id="PRU00169"/>
    </source>
</evidence>
<dbReference type="PANTHER" id="PTHR42713:SF3">
    <property type="entry name" value="TRANSCRIPTIONAL REGULATORY PROTEIN HPTR"/>
    <property type="match status" value="1"/>
</dbReference>
<evidence type="ECO:0000313" key="13">
    <source>
        <dbReference type="EMBL" id="RDU23209.1"/>
    </source>
</evidence>
<keyword evidence="6" id="KW-0805">Transcription regulation</keyword>
<evidence type="ECO:0000256" key="2">
    <source>
        <dbReference type="ARBA" id="ARBA00018672"/>
    </source>
</evidence>
<evidence type="ECO:0000259" key="11">
    <source>
        <dbReference type="PROSITE" id="PS01124"/>
    </source>
</evidence>
<name>A0A371AUJ0_9FIRM</name>
<dbReference type="InterPro" id="IPR051552">
    <property type="entry name" value="HptR"/>
</dbReference>
<dbReference type="Proteomes" id="UP000255036">
    <property type="component" value="Unassembled WGS sequence"/>
</dbReference>
<dbReference type="SUPFAM" id="SSF52172">
    <property type="entry name" value="CheY-like"/>
    <property type="match status" value="1"/>
</dbReference>
<dbReference type="Pfam" id="PF12833">
    <property type="entry name" value="HTH_18"/>
    <property type="match status" value="1"/>
</dbReference>
<dbReference type="GO" id="GO:0043565">
    <property type="term" value="F:sequence-specific DNA binding"/>
    <property type="evidence" value="ECO:0007669"/>
    <property type="project" value="InterPro"/>
</dbReference>
<feature type="domain" description="Response regulatory" evidence="12">
    <location>
        <begin position="3"/>
        <end position="119"/>
    </location>
</feature>